<protein>
    <submittedName>
        <fullName evidence="1">Uncharacterized protein</fullName>
    </submittedName>
</protein>
<sequence length="113" mass="12675">MNYDEIDPQSDSEILSGASALLLNKSDTYNDPSVYYPLKVRTGHHKRLSGFQAEIICLSPWIDRKTPPYRITSMSYNQHASLFAYGTENSLVIIDLVQKSIVLNVSTASLYGM</sequence>
<accession>A0A1Y3AMX4</accession>
<reference evidence="1 2" key="1">
    <citation type="submission" date="2017-03" db="EMBL/GenBank/DDBJ databases">
        <title>Genome Survey of Euroglyphus maynei.</title>
        <authorList>
            <person name="Arlian L.G."/>
            <person name="Morgan M.S."/>
            <person name="Rider S.D."/>
        </authorList>
    </citation>
    <scope>NUCLEOTIDE SEQUENCE [LARGE SCALE GENOMIC DNA]</scope>
    <source>
        <strain evidence="1">Arlian Lab</strain>
        <tissue evidence="1">Whole body</tissue>
    </source>
</reference>
<gene>
    <name evidence="1" type="ORF">BLA29_009102</name>
</gene>
<name>A0A1Y3AMX4_EURMA</name>
<dbReference type="AlphaFoldDB" id="A0A1Y3AMX4"/>
<dbReference type="Proteomes" id="UP000194236">
    <property type="component" value="Unassembled WGS sequence"/>
</dbReference>
<organism evidence="1 2">
    <name type="scientific">Euroglyphus maynei</name>
    <name type="common">Mayne's house dust mite</name>
    <dbReference type="NCBI Taxonomy" id="6958"/>
    <lineage>
        <taxon>Eukaryota</taxon>
        <taxon>Metazoa</taxon>
        <taxon>Ecdysozoa</taxon>
        <taxon>Arthropoda</taxon>
        <taxon>Chelicerata</taxon>
        <taxon>Arachnida</taxon>
        <taxon>Acari</taxon>
        <taxon>Acariformes</taxon>
        <taxon>Sarcoptiformes</taxon>
        <taxon>Astigmata</taxon>
        <taxon>Psoroptidia</taxon>
        <taxon>Analgoidea</taxon>
        <taxon>Pyroglyphidae</taxon>
        <taxon>Pyroglyphinae</taxon>
        <taxon>Euroglyphus</taxon>
    </lineage>
</organism>
<comment type="caution">
    <text evidence="1">The sequence shown here is derived from an EMBL/GenBank/DDBJ whole genome shotgun (WGS) entry which is preliminary data.</text>
</comment>
<dbReference type="OrthoDB" id="19944at2759"/>
<proteinExistence type="predicted"/>
<dbReference type="EMBL" id="MUJZ01071396">
    <property type="protein sequence ID" value="OTF69278.1"/>
    <property type="molecule type" value="Genomic_DNA"/>
</dbReference>
<keyword evidence="2" id="KW-1185">Reference proteome</keyword>
<evidence type="ECO:0000313" key="1">
    <source>
        <dbReference type="EMBL" id="OTF69278.1"/>
    </source>
</evidence>
<evidence type="ECO:0000313" key="2">
    <source>
        <dbReference type="Proteomes" id="UP000194236"/>
    </source>
</evidence>